<comment type="caution">
    <text evidence="17">The sequence shown here is derived from an EMBL/GenBank/DDBJ whole genome shotgun (WGS) entry which is preliminary data.</text>
</comment>
<dbReference type="Gene3D" id="3.90.600.10">
    <property type="entry name" value="Phosphoribosylglycinamide synthetase, C-terminal domain"/>
    <property type="match status" value="1"/>
</dbReference>
<dbReference type="FunFam" id="3.30.470.20:FF:000018">
    <property type="entry name" value="Trifunctional purine biosynthetic protein adenosine-3"/>
    <property type="match status" value="1"/>
</dbReference>
<proteinExistence type="inferred from homology"/>
<feature type="domain" description="ATP-grasp" evidence="16">
    <location>
        <begin position="109"/>
        <end position="315"/>
    </location>
</feature>
<dbReference type="InterPro" id="IPR020560">
    <property type="entry name" value="PRibGlycinamide_synth_C-dom"/>
</dbReference>
<keyword evidence="7 15" id="KW-0547">Nucleotide-binding</keyword>
<evidence type="ECO:0000313" key="17">
    <source>
        <dbReference type="EMBL" id="NEZ55564.1"/>
    </source>
</evidence>
<dbReference type="GO" id="GO:0006189">
    <property type="term" value="P:'de novo' IMP biosynthetic process"/>
    <property type="evidence" value="ECO:0007669"/>
    <property type="project" value="UniProtKB-UniRule"/>
</dbReference>
<evidence type="ECO:0000256" key="13">
    <source>
        <dbReference type="ARBA" id="ARBA00042864"/>
    </source>
</evidence>
<dbReference type="GO" id="GO:0046872">
    <property type="term" value="F:metal ion binding"/>
    <property type="evidence" value="ECO:0007669"/>
    <property type="project" value="UniProtKB-KW"/>
</dbReference>
<dbReference type="InterPro" id="IPR011054">
    <property type="entry name" value="Rudment_hybrid_motif"/>
</dbReference>
<evidence type="ECO:0000256" key="5">
    <source>
        <dbReference type="ARBA" id="ARBA00022598"/>
    </source>
</evidence>
<dbReference type="HAMAP" id="MF_00138">
    <property type="entry name" value="GARS"/>
    <property type="match status" value="1"/>
</dbReference>
<evidence type="ECO:0000256" key="2">
    <source>
        <dbReference type="ARBA" id="ARBA00001946"/>
    </source>
</evidence>
<keyword evidence="8 14" id="KW-0658">Purine biosynthesis</keyword>
<evidence type="ECO:0000256" key="12">
    <source>
        <dbReference type="ARBA" id="ARBA00042242"/>
    </source>
</evidence>
<evidence type="ECO:0000256" key="1">
    <source>
        <dbReference type="ARBA" id="ARBA00001936"/>
    </source>
</evidence>
<comment type="cofactor">
    <cofactor evidence="2">
        <name>Mg(2+)</name>
        <dbReference type="ChEBI" id="CHEBI:18420"/>
    </cofactor>
</comment>
<dbReference type="Gene3D" id="3.30.1490.20">
    <property type="entry name" value="ATP-grasp fold, A domain"/>
    <property type="match status" value="1"/>
</dbReference>
<accession>A0A6M0RH31</accession>
<keyword evidence="6" id="KW-0479">Metal-binding</keyword>
<dbReference type="AlphaFoldDB" id="A0A6M0RH31"/>
<dbReference type="PROSITE" id="PS50975">
    <property type="entry name" value="ATP_GRASP"/>
    <property type="match status" value="1"/>
</dbReference>
<evidence type="ECO:0000256" key="3">
    <source>
        <dbReference type="ARBA" id="ARBA00005174"/>
    </source>
</evidence>
<dbReference type="SMART" id="SM01210">
    <property type="entry name" value="GARS_C"/>
    <property type="match status" value="1"/>
</dbReference>
<dbReference type="InterPro" id="IPR013815">
    <property type="entry name" value="ATP_grasp_subdomain_1"/>
</dbReference>
<dbReference type="Pfam" id="PF02843">
    <property type="entry name" value="GARS_C"/>
    <property type="match status" value="1"/>
</dbReference>
<dbReference type="InterPro" id="IPR020561">
    <property type="entry name" value="PRibGlycinamid_synth_ATP-grasp"/>
</dbReference>
<evidence type="ECO:0000259" key="16">
    <source>
        <dbReference type="PROSITE" id="PS50975"/>
    </source>
</evidence>
<dbReference type="InterPro" id="IPR011761">
    <property type="entry name" value="ATP-grasp"/>
</dbReference>
<evidence type="ECO:0000256" key="6">
    <source>
        <dbReference type="ARBA" id="ARBA00022723"/>
    </source>
</evidence>
<dbReference type="GO" id="GO:0005524">
    <property type="term" value="F:ATP binding"/>
    <property type="evidence" value="ECO:0007669"/>
    <property type="project" value="UniProtKB-UniRule"/>
</dbReference>
<dbReference type="InterPro" id="IPR020559">
    <property type="entry name" value="PRibGlycinamide_synth_CS"/>
</dbReference>
<evidence type="ECO:0000256" key="4">
    <source>
        <dbReference type="ARBA" id="ARBA00013255"/>
    </source>
</evidence>
<dbReference type="PANTHER" id="PTHR43472">
    <property type="entry name" value="PHOSPHORIBOSYLAMINE--GLYCINE LIGASE"/>
    <property type="match status" value="1"/>
</dbReference>
<dbReference type="EMBL" id="QXHD01000004">
    <property type="protein sequence ID" value="NEZ55564.1"/>
    <property type="molecule type" value="Genomic_DNA"/>
</dbReference>
<dbReference type="Gene3D" id="3.40.50.20">
    <property type="match status" value="1"/>
</dbReference>
<sequence length="426" mass="44370">MKAIVIGSGGREHAMAWTLLQSPNVSGVVCIPGNGGTATLAGCSNLAMSVDDVEGIARFSLVQNIGLVAIGPEQPLADGVADGLRAQGITVFGPNQDGAQLEASKAWAKALMQEAGIPTAASSVFDNGEAATAYVEEQGAPIVIKADGLAAGKGVTVAMTLEEAKDAIASIFSGQFGTAGKQVVIEEFLTGQEASVLAVTDGITIRPLMPAQDHKQIGEGDTGPNTGGMGAYAPTPVVPSALLERIQAEVLEPTVQALRNRGIDYRGVVYAGLMITPTGDLKVIEFNCRFGDPETQVVLPLLNTPLDKIMLACCEQRLEELPPFEWKSGYAACVVLAADGYPGKYPKGMTIDGIDAATDTGAMVFHAGTQLDKGTLKSNGGRILGVTALGDTFGDAIANAYVAAEAIQFDNAYYRRDIGHRVRDQF</sequence>
<comment type="pathway">
    <text evidence="3 14">Purine metabolism; IMP biosynthesis via de novo pathway; N(1)-(5-phospho-D-ribosyl)glycinamide from 5-phospho-alpha-D-ribose 1-diphosphate: step 2/2.</text>
</comment>
<dbReference type="SUPFAM" id="SSF56059">
    <property type="entry name" value="Glutathione synthetase ATP-binding domain-like"/>
    <property type="match status" value="1"/>
</dbReference>
<dbReference type="InterPro" id="IPR000115">
    <property type="entry name" value="PRibGlycinamide_synth"/>
</dbReference>
<reference evidence="17 18" key="1">
    <citation type="journal article" date="2020" name="Microb. Ecol.">
        <title>Ecogenomics of the Marine Benthic Filamentous Cyanobacterium Adonisia.</title>
        <authorList>
            <person name="Walter J.M."/>
            <person name="Coutinho F.H."/>
            <person name="Leomil L."/>
            <person name="Hargreaves P.I."/>
            <person name="Campeao M.E."/>
            <person name="Vieira V.V."/>
            <person name="Silva B.S."/>
            <person name="Fistarol G.O."/>
            <person name="Salomon P.S."/>
            <person name="Sawabe T."/>
            <person name="Mino S."/>
            <person name="Hosokawa M."/>
            <person name="Miyashita H."/>
            <person name="Maruyama F."/>
            <person name="van Verk M.C."/>
            <person name="Dutilh B.E."/>
            <person name="Thompson C.C."/>
            <person name="Thompson F.L."/>
        </authorList>
    </citation>
    <scope>NUCLEOTIDE SEQUENCE [LARGE SCALE GENOMIC DNA]</scope>
    <source>
        <strain evidence="17 18">CCMR0081</strain>
    </source>
</reference>
<evidence type="ECO:0000256" key="14">
    <source>
        <dbReference type="HAMAP-Rule" id="MF_00138"/>
    </source>
</evidence>
<evidence type="ECO:0000256" key="15">
    <source>
        <dbReference type="PROSITE-ProRule" id="PRU00409"/>
    </source>
</evidence>
<keyword evidence="10" id="KW-0464">Manganese</keyword>
<dbReference type="PANTHER" id="PTHR43472:SF1">
    <property type="entry name" value="PHOSPHORIBOSYLAMINE--GLYCINE LIGASE, CHLOROPLASTIC"/>
    <property type="match status" value="1"/>
</dbReference>
<dbReference type="Proteomes" id="UP000481033">
    <property type="component" value="Unassembled WGS sequence"/>
</dbReference>
<comment type="cofactor">
    <cofactor evidence="1">
        <name>Mn(2+)</name>
        <dbReference type="ChEBI" id="CHEBI:29035"/>
    </cofactor>
</comment>
<dbReference type="InterPro" id="IPR020562">
    <property type="entry name" value="PRibGlycinamide_synth_N"/>
</dbReference>
<dbReference type="NCBIfam" id="TIGR00877">
    <property type="entry name" value="purD"/>
    <property type="match status" value="1"/>
</dbReference>
<keyword evidence="9 15" id="KW-0067">ATP-binding</keyword>
<dbReference type="GO" id="GO:0009113">
    <property type="term" value="P:purine nucleobase biosynthetic process"/>
    <property type="evidence" value="ECO:0007669"/>
    <property type="project" value="InterPro"/>
</dbReference>
<dbReference type="Pfam" id="PF01071">
    <property type="entry name" value="GARS_A"/>
    <property type="match status" value="1"/>
</dbReference>
<evidence type="ECO:0000313" key="18">
    <source>
        <dbReference type="Proteomes" id="UP000481033"/>
    </source>
</evidence>
<dbReference type="SMART" id="SM01209">
    <property type="entry name" value="GARS_A"/>
    <property type="match status" value="1"/>
</dbReference>
<organism evidence="17 18">
    <name type="scientific">Adonisia turfae CCMR0081</name>
    <dbReference type="NCBI Taxonomy" id="2292702"/>
    <lineage>
        <taxon>Bacteria</taxon>
        <taxon>Bacillati</taxon>
        <taxon>Cyanobacteriota</taxon>
        <taxon>Adonisia</taxon>
        <taxon>Adonisia turfae</taxon>
    </lineage>
</organism>
<protein>
    <recommendedName>
        <fullName evidence="4 14">Phosphoribosylamine--glycine ligase</fullName>
        <ecNumber evidence="4 14">6.3.4.13</ecNumber>
    </recommendedName>
    <alternativeName>
        <fullName evidence="14">GARS</fullName>
    </alternativeName>
    <alternativeName>
        <fullName evidence="12 14">Glycinamide ribonucleotide synthetase</fullName>
    </alternativeName>
    <alternativeName>
        <fullName evidence="13 14">Phosphoribosylglycinamide synthetase</fullName>
    </alternativeName>
</protein>
<dbReference type="GO" id="GO:0004637">
    <property type="term" value="F:phosphoribosylamine-glycine ligase activity"/>
    <property type="evidence" value="ECO:0007669"/>
    <property type="project" value="UniProtKB-UniRule"/>
</dbReference>
<dbReference type="EC" id="6.3.4.13" evidence="4 14"/>
<dbReference type="Gene3D" id="3.30.470.20">
    <property type="entry name" value="ATP-grasp fold, B domain"/>
    <property type="match status" value="1"/>
</dbReference>
<gene>
    <name evidence="14" type="primary">purD</name>
    <name evidence="17" type="ORF">DXZ20_07730</name>
</gene>
<dbReference type="Pfam" id="PF02844">
    <property type="entry name" value="GARS_N"/>
    <property type="match status" value="1"/>
</dbReference>
<evidence type="ECO:0000256" key="10">
    <source>
        <dbReference type="ARBA" id="ARBA00023211"/>
    </source>
</evidence>
<dbReference type="PROSITE" id="PS00184">
    <property type="entry name" value="GARS"/>
    <property type="match status" value="1"/>
</dbReference>
<dbReference type="RefSeq" id="WP_163697455.1">
    <property type="nucleotide sequence ID" value="NZ_QXHD01000004.1"/>
</dbReference>
<dbReference type="SUPFAM" id="SSF51246">
    <property type="entry name" value="Rudiment single hybrid motif"/>
    <property type="match status" value="1"/>
</dbReference>
<dbReference type="InterPro" id="IPR037123">
    <property type="entry name" value="PRibGlycinamide_synth_C_sf"/>
</dbReference>
<dbReference type="FunFam" id="3.90.600.10:FF:000001">
    <property type="entry name" value="Trifunctional purine biosynthetic protein adenosine-3"/>
    <property type="match status" value="1"/>
</dbReference>
<comment type="catalytic activity">
    <reaction evidence="14">
        <text>5-phospho-beta-D-ribosylamine + glycine + ATP = N(1)-(5-phospho-beta-D-ribosyl)glycinamide + ADP + phosphate + H(+)</text>
        <dbReference type="Rhea" id="RHEA:17453"/>
        <dbReference type="ChEBI" id="CHEBI:15378"/>
        <dbReference type="ChEBI" id="CHEBI:30616"/>
        <dbReference type="ChEBI" id="CHEBI:43474"/>
        <dbReference type="ChEBI" id="CHEBI:57305"/>
        <dbReference type="ChEBI" id="CHEBI:58681"/>
        <dbReference type="ChEBI" id="CHEBI:143788"/>
        <dbReference type="ChEBI" id="CHEBI:456216"/>
        <dbReference type="EC" id="6.3.4.13"/>
    </reaction>
</comment>
<keyword evidence="18" id="KW-1185">Reference proteome</keyword>
<dbReference type="SUPFAM" id="SSF52440">
    <property type="entry name" value="PreATP-grasp domain"/>
    <property type="match status" value="1"/>
</dbReference>
<evidence type="ECO:0000256" key="7">
    <source>
        <dbReference type="ARBA" id="ARBA00022741"/>
    </source>
</evidence>
<evidence type="ECO:0000256" key="8">
    <source>
        <dbReference type="ARBA" id="ARBA00022755"/>
    </source>
</evidence>
<evidence type="ECO:0000256" key="9">
    <source>
        <dbReference type="ARBA" id="ARBA00022840"/>
    </source>
</evidence>
<evidence type="ECO:0000256" key="11">
    <source>
        <dbReference type="ARBA" id="ARBA00038345"/>
    </source>
</evidence>
<dbReference type="FunFam" id="3.40.50.20:FF:000006">
    <property type="entry name" value="Phosphoribosylamine--glycine ligase, chloroplastic"/>
    <property type="match status" value="1"/>
</dbReference>
<keyword evidence="5 14" id="KW-0436">Ligase</keyword>
<comment type="similarity">
    <text evidence="11 14">Belongs to the GARS family.</text>
</comment>
<dbReference type="UniPathway" id="UPA00074">
    <property type="reaction ID" value="UER00125"/>
</dbReference>
<dbReference type="InterPro" id="IPR016185">
    <property type="entry name" value="PreATP-grasp_dom_sf"/>
</dbReference>
<name>A0A6M0RH31_9CYAN</name>